<feature type="non-terminal residue" evidence="3">
    <location>
        <position position="1"/>
    </location>
</feature>
<protein>
    <recommendedName>
        <fullName evidence="2">Programmed cell death protein 2 C-terminal domain-containing protein</fullName>
    </recommendedName>
</protein>
<proteinExistence type="predicted"/>
<evidence type="ECO:0000259" key="2">
    <source>
        <dbReference type="Pfam" id="PF04194"/>
    </source>
</evidence>
<accession>A0A0H5QLB6</accession>
<feature type="region of interest" description="Disordered" evidence="1">
    <location>
        <begin position="59"/>
        <end position="90"/>
    </location>
</feature>
<sequence>PVPVIAADDDWGLDDDDDDLAGLDQLLDRVNVAPPKPPTKSSNNGSRFYLIEVDEPDKGRVDLSHERDLLSRYESGSADRQTDEQHEPERYEVMGDSHFLKFQKRLSRKIQQCVRYDFGGEPLWARASVPP</sequence>
<dbReference type="InterPro" id="IPR052815">
    <property type="entry name" value="PDCD2-like_regulator"/>
</dbReference>
<organism evidence="3">
    <name type="scientific">Spongospora subterranea</name>
    <dbReference type="NCBI Taxonomy" id="70186"/>
    <lineage>
        <taxon>Eukaryota</taxon>
        <taxon>Sar</taxon>
        <taxon>Rhizaria</taxon>
        <taxon>Endomyxa</taxon>
        <taxon>Phytomyxea</taxon>
        <taxon>Plasmodiophorida</taxon>
        <taxon>Plasmodiophoridae</taxon>
        <taxon>Spongospora</taxon>
    </lineage>
</organism>
<dbReference type="InterPro" id="IPR007320">
    <property type="entry name" value="PDCD2_C"/>
</dbReference>
<dbReference type="GO" id="GO:0005737">
    <property type="term" value="C:cytoplasm"/>
    <property type="evidence" value="ECO:0007669"/>
    <property type="project" value="InterPro"/>
</dbReference>
<reference evidence="3" key="1">
    <citation type="submission" date="2015-04" db="EMBL/GenBank/DDBJ databases">
        <title>The genome sequence of the plant pathogenic Rhizarian Plasmodiophora brassicae reveals insights in its biotrophic life cycle and the origin of chitin synthesis.</title>
        <authorList>
            <person name="Schwelm A."/>
            <person name="Fogelqvist J."/>
            <person name="Knaust A."/>
            <person name="Julke S."/>
            <person name="Lilja T."/>
            <person name="Dhandapani V."/>
            <person name="Bonilla-Rosso G."/>
            <person name="Karlsson M."/>
            <person name="Shevchenko A."/>
            <person name="Choi S.R."/>
            <person name="Kim H.G."/>
            <person name="Park J.Y."/>
            <person name="Lim Y.P."/>
            <person name="Ludwig-Muller J."/>
            <person name="Dixelius C."/>
        </authorList>
    </citation>
    <scope>NUCLEOTIDE SEQUENCE</scope>
    <source>
        <tissue evidence="3">Potato root galls</tissue>
    </source>
</reference>
<dbReference type="PANTHER" id="PTHR46421">
    <property type="entry name" value="PROGRAMMED CELL DEATH PROTEIN 2-LIKE"/>
    <property type="match status" value="1"/>
</dbReference>
<evidence type="ECO:0000313" key="3">
    <source>
        <dbReference type="EMBL" id="CRZ02925.1"/>
    </source>
</evidence>
<feature type="compositionally biased region" description="Basic and acidic residues" evidence="1">
    <location>
        <begin position="80"/>
        <end position="90"/>
    </location>
</feature>
<dbReference type="PANTHER" id="PTHR46421:SF1">
    <property type="entry name" value="PROGRAMMED CELL DEATH PROTEIN 2-LIKE"/>
    <property type="match status" value="1"/>
</dbReference>
<feature type="domain" description="Programmed cell death protein 2 C-terminal" evidence="2">
    <location>
        <begin position="96"/>
        <end position="126"/>
    </location>
</feature>
<dbReference type="EMBL" id="HACM01002483">
    <property type="protein sequence ID" value="CRZ02925.1"/>
    <property type="molecule type" value="Transcribed_RNA"/>
</dbReference>
<dbReference type="AlphaFoldDB" id="A0A0H5QLB6"/>
<evidence type="ECO:0000256" key="1">
    <source>
        <dbReference type="SAM" id="MobiDB-lite"/>
    </source>
</evidence>
<name>A0A0H5QLB6_9EUKA</name>
<feature type="compositionally biased region" description="Basic and acidic residues" evidence="1">
    <location>
        <begin position="59"/>
        <end position="71"/>
    </location>
</feature>
<feature type="non-terminal residue" evidence="3">
    <location>
        <position position="131"/>
    </location>
</feature>
<dbReference type="Pfam" id="PF04194">
    <property type="entry name" value="PDCD2_C"/>
    <property type="match status" value="1"/>
</dbReference>